<dbReference type="OrthoDB" id="6437237at2759"/>
<dbReference type="EMBL" id="BMAV01022533">
    <property type="protein sequence ID" value="GFY77617.1"/>
    <property type="molecule type" value="Genomic_DNA"/>
</dbReference>
<feature type="domain" description="Sushi" evidence="6">
    <location>
        <begin position="97"/>
        <end position="155"/>
    </location>
</feature>
<dbReference type="Pfam" id="PF00084">
    <property type="entry name" value="Sushi"/>
    <property type="match status" value="3"/>
</dbReference>
<keyword evidence="4" id="KW-0325">Glycoprotein</keyword>
<evidence type="ECO:0000313" key="7">
    <source>
        <dbReference type="EMBL" id="GFY77617.1"/>
    </source>
</evidence>
<keyword evidence="8" id="KW-1185">Reference proteome</keyword>
<keyword evidence="2" id="KW-0677">Repeat</keyword>
<keyword evidence="1 5" id="KW-0768">Sushi</keyword>
<dbReference type="InterPro" id="IPR050350">
    <property type="entry name" value="Compl-Cell_Adhes-Reg"/>
</dbReference>
<feature type="domain" description="Sushi" evidence="6">
    <location>
        <begin position="211"/>
        <end position="271"/>
    </location>
</feature>
<feature type="domain" description="Sushi" evidence="6">
    <location>
        <begin position="1"/>
        <end position="39"/>
    </location>
</feature>
<dbReference type="PANTHER" id="PTHR19325">
    <property type="entry name" value="COMPLEMENT COMPONENT-RELATED SUSHI DOMAIN-CONTAINING"/>
    <property type="match status" value="1"/>
</dbReference>
<protein>
    <submittedName>
        <fullName evidence="7">Sushi, von Willebrand factor type A, EGF and pentraxin domain-containing protein 1</fullName>
    </submittedName>
</protein>
<dbReference type="AlphaFoldDB" id="A0A8X7CU49"/>
<evidence type="ECO:0000256" key="3">
    <source>
        <dbReference type="ARBA" id="ARBA00023157"/>
    </source>
</evidence>
<reference evidence="7" key="1">
    <citation type="submission" date="2020-08" db="EMBL/GenBank/DDBJ databases">
        <title>Multicomponent nature underlies the extraordinary mechanical properties of spider dragline silk.</title>
        <authorList>
            <person name="Kono N."/>
            <person name="Nakamura H."/>
            <person name="Mori M."/>
            <person name="Yoshida Y."/>
            <person name="Ohtoshi R."/>
            <person name="Malay A.D."/>
            <person name="Moran D.A.P."/>
            <person name="Tomita M."/>
            <person name="Numata K."/>
            <person name="Arakawa K."/>
        </authorList>
    </citation>
    <scope>NUCLEOTIDE SEQUENCE</scope>
</reference>
<gene>
    <name evidence="7" type="primary">Svep1_18</name>
    <name evidence="7" type="ORF">TNIN_235121</name>
</gene>
<dbReference type="Proteomes" id="UP000886998">
    <property type="component" value="Unassembled WGS sequence"/>
</dbReference>
<organism evidence="7 8">
    <name type="scientific">Trichonephila inaurata madagascariensis</name>
    <dbReference type="NCBI Taxonomy" id="2747483"/>
    <lineage>
        <taxon>Eukaryota</taxon>
        <taxon>Metazoa</taxon>
        <taxon>Ecdysozoa</taxon>
        <taxon>Arthropoda</taxon>
        <taxon>Chelicerata</taxon>
        <taxon>Arachnida</taxon>
        <taxon>Araneae</taxon>
        <taxon>Araneomorphae</taxon>
        <taxon>Entelegynae</taxon>
        <taxon>Araneoidea</taxon>
        <taxon>Nephilidae</taxon>
        <taxon>Trichonephila</taxon>
        <taxon>Trichonephila inaurata</taxon>
    </lineage>
</organism>
<evidence type="ECO:0000256" key="4">
    <source>
        <dbReference type="ARBA" id="ARBA00023180"/>
    </source>
</evidence>
<comment type="caution">
    <text evidence="7">The sequence shown here is derived from an EMBL/GenBank/DDBJ whole genome shotgun (WGS) entry which is preliminary data.</text>
</comment>
<evidence type="ECO:0000256" key="5">
    <source>
        <dbReference type="PROSITE-ProRule" id="PRU00302"/>
    </source>
</evidence>
<evidence type="ECO:0000256" key="1">
    <source>
        <dbReference type="ARBA" id="ARBA00022659"/>
    </source>
</evidence>
<name>A0A8X7CU49_9ARAC</name>
<evidence type="ECO:0000256" key="2">
    <source>
        <dbReference type="ARBA" id="ARBA00022737"/>
    </source>
</evidence>
<dbReference type="PANTHER" id="PTHR19325:SF560">
    <property type="entry name" value="SUSHI, VON WILLEBRAND FACTOR TYPE A, EGF AND PENTRAXIN DOMAIN-CONTAINING PROTEIN 1"/>
    <property type="match status" value="1"/>
</dbReference>
<dbReference type="InterPro" id="IPR000436">
    <property type="entry name" value="Sushi_SCR_CCP_dom"/>
</dbReference>
<dbReference type="InterPro" id="IPR035976">
    <property type="entry name" value="Sushi/SCR/CCP_sf"/>
</dbReference>
<sequence>MSPGKVCFVQCNKGMTLRGKDSIVCQYNSKWSSQPKCVKAFCPSVVLQDDLLELKENCSTKTVDEVCEVSCKNDGKLIEGKKMKCLEDFRWSESPRCACATPYVSKSFEEAKKCDFIPKKERCSLRCKIGYNIIGPDYIECQNNGKWGVFPKCQKESCPDPVMKISTLELIGKCSEKKVGQTCLVHCVQGGRLLDINFIKCFGGGKWGFPFGCSCPSINISNGLIMKGDCSLISPGKICFVECSKSMPLIGPDRIVCQNNGKWGVFPKCQKESCPEPVMKSSTLELIGKCSEKKVGQTCLVHCVQGGRLLDINFIKCFGGGKWGFPFGCSCPSINISNGLITKGDCSVISPGNICFFECSKSMPLIGPDRIVCQNNGKWGVFPTCQKESCAEPVMKISTLELIGKCSEKKVGQTCLVHCVQGGRLLDINFIKCFGGGKWGFPLGCSCPSINISNGLIMKGDCSVISPGKICFVECSKNLPLIGPGYILCQNNGKWGVFPTCQKNRVQNL</sequence>
<keyword evidence="3" id="KW-1015">Disulfide bond</keyword>
<feature type="domain" description="Sushi" evidence="6">
    <location>
        <begin position="327"/>
        <end position="387"/>
    </location>
</feature>
<proteinExistence type="predicted"/>
<accession>A0A8X7CU49</accession>
<comment type="caution">
    <text evidence="5">Lacks conserved residue(s) required for the propagation of feature annotation.</text>
</comment>
<feature type="domain" description="Sushi" evidence="6">
    <location>
        <begin position="443"/>
        <end position="503"/>
    </location>
</feature>
<dbReference type="Gene3D" id="2.10.70.10">
    <property type="entry name" value="Complement Module, domain 1"/>
    <property type="match status" value="5"/>
</dbReference>
<evidence type="ECO:0000259" key="6">
    <source>
        <dbReference type="PROSITE" id="PS50923"/>
    </source>
</evidence>
<evidence type="ECO:0000313" key="8">
    <source>
        <dbReference type="Proteomes" id="UP000886998"/>
    </source>
</evidence>
<dbReference type="PROSITE" id="PS50923">
    <property type="entry name" value="SUSHI"/>
    <property type="match status" value="5"/>
</dbReference>
<dbReference type="CDD" id="cd00033">
    <property type="entry name" value="CCP"/>
    <property type="match status" value="5"/>
</dbReference>
<dbReference type="SMART" id="SM00032">
    <property type="entry name" value="CCP"/>
    <property type="match status" value="6"/>
</dbReference>
<dbReference type="SUPFAM" id="SSF57535">
    <property type="entry name" value="Complement control module/SCR domain"/>
    <property type="match status" value="8"/>
</dbReference>